<comment type="caution">
    <text evidence="1">The sequence shown here is derived from an EMBL/GenBank/DDBJ whole genome shotgun (WGS) entry which is preliminary data.</text>
</comment>
<dbReference type="EMBL" id="PGOL01000270">
    <property type="protein sequence ID" value="PKI73577.1"/>
    <property type="molecule type" value="Genomic_DNA"/>
</dbReference>
<sequence length="168" mass="19256">MGKSPSSDALPMGCRVRMTFVSGNLIITTLECLDRDWGSHKRIFPVAGCLLVRDFLQWEKETMKEHELFEISMQGYRKANWPGRRRVSTPREMFGRTGDVLKVCIGALEMCQGTSRMRSVKPKLVLINFSWEGWLALGPRLVLSWKEGENRRRSARDEGLNLLVVRGE</sequence>
<dbReference type="AlphaFoldDB" id="A0A2I0KYM6"/>
<evidence type="ECO:0000313" key="1">
    <source>
        <dbReference type="EMBL" id="PKI73577.1"/>
    </source>
</evidence>
<protein>
    <submittedName>
        <fullName evidence="1">Uncharacterized protein</fullName>
    </submittedName>
</protein>
<evidence type="ECO:0000313" key="2">
    <source>
        <dbReference type="Proteomes" id="UP000233551"/>
    </source>
</evidence>
<gene>
    <name evidence="1" type="ORF">CRG98_006025</name>
</gene>
<name>A0A2I0KYM6_PUNGR</name>
<dbReference type="Proteomes" id="UP000233551">
    <property type="component" value="Unassembled WGS sequence"/>
</dbReference>
<reference evidence="1 2" key="1">
    <citation type="submission" date="2017-11" db="EMBL/GenBank/DDBJ databases">
        <title>De-novo sequencing of pomegranate (Punica granatum L.) genome.</title>
        <authorList>
            <person name="Akparov Z."/>
            <person name="Amiraslanov A."/>
            <person name="Hajiyeva S."/>
            <person name="Abbasov M."/>
            <person name="Kaur K."/>
            <person name="Hamwieh A."/>
            <person name="Solovyev V."/>
            <person name="Salamov A."/>
            <person name="Braich B."/>
            <person name="Kosarev P."/>
            <person name="Mahmoud A."/>
            <person name="Hajiyev E."/>
            <person name="Babayeva S."/>
            <person name="Izzatullayeva V."/>
            <person name="Mammadov A."/>
            <person name="Mammadov A."/>
            <person name="Sharifova S."/>
            <person name="Ojaghi J."/>
            <person name="Eynullazada K."/>
            <person name="Bayramov B."/>
            <person name="Abdulazimova A."/>
            <person name="Shahmuradov I."/>
        </authorList>
    </citation>
    <scope>NUCLEOTIDE SEQUENCE [LARGE SCALE GENOMIC DNA]</scope>
    <source>
        <strain evidence="2">cv. AG2017</strain>
        <tissue evidence="1">Leaf</tissue>
    </source>
</reference>
<proteinExistence type="predicted"/>
<organism evidence="1 2">
    <name type="scientific">Punica granatum</name>
    <name type="common">Pomegranate</name>
    <dbReference type="NCBI Taxonomy" id="22663"/>
    <lineage>
        <taxon>Eukaryota</taxon>
        <taxon>Viridiplantae</taxon>
        <taxon>Streptophyta</taxon>
        <taxon>Embryophyta</taxon>
        <taxon>Tracheophyta</taxon>
        <taxon>Spermatophyta</taxon>
        <taxon>Magnoliopsida</taxon>
        <taxon>eudicotyledons</taxon>
        <taxon>Gunneridae</taxon>
        <taxon>Pentapetalae</taxon>
        <taxon>rosids</taxon>
        <taxon>malvids</taxon>
        <taxon>Myrtales</taxon>
        <taxon>Lythraceae</taxon>
        <taxon>Punica</taxon>
    </lineage>
</organism>
<accession>A0A2I0KYM6</accession>
<keyword evidence="2" id="KW-1185">Reference proteome</keyword>